<dbReference type="EMBL" id="CP119943">
    <property type="protein sequence ID" value="WFC97690.1"/>
    <property type="molecule type" value="Genomic_DNA"/>
</dbReference>
<evidence type="ECO:0000256" key="6">
    <source>
        <dbReference type="ARBA" id="ARBA00023242"/>
    </source>
</evidence>
<dbReference type="AlphaFoldDB" id="A0AAJ6CFY9"/>
<dbReference type="SMART" id="SM00657">
    <property type="entry name" value="RPOL4c"/>
    <property type="match status" value="1"/>
</dbReference>
<accession>A0AAJ6CFY9</accession>
<evidence type="ECO:0000256" key="3">
    <source>
        <dbReference type="ARBA" id="ARBA00016672"/>
    </source>
</evidence>
<dbReference type="PANTHER" id="PTHR15561">
    <property type="entry name" value="CALCITONIN GENE-RELATED PEPTIDE-RECEPTOR COMPONENT PROTEIN"/>
    <property type="match status" value="1"/>
</dbReference>
<evidence type="ECO:0000313" key="9">
    <source>
        <dbReference type="EMBL" id="WFC97690.1"/>
    </source>
</evidence>
<evidence type="ECO:0000259" key="8">
    <source>
        <dbReference type="SMART" id="SM00657"/>
    </source>
</evidence>
<dbReference type="GO" id="GO:0006384">
    <property type="term" value="P:transcription initiation at RNA polymerase III promoter"/>
    <property type="evidence" value="ECO:0007669"/>
    <property type="project" value="InterPro"/>
</dbReference>
<sequence>MRIIKARAALLSDYEVLQLLQDTQAQQRSATRTGDDEQDAWMKAVPPNVRTIQFEVSSSALIETIASLSQVHRPCATQNAEKIQSFLTALTEKGYAPPDTNVLQGFPGLTKAERLQLVNHAPTSVVELHTLVEELGQRLNDEQIEDILRCVADHLPTAQEPAEGPLTHEPAPMLEEASQSYQADNIAMDEDAFPEEHFEHEGPGVKDDEDEE</sequence>
<dbReference type="InterPro" id="IPR006590">
    <property type="entry name" value="RNA_pol_Rpb4/RPC9_core"/>
</dbReference>
<evidence type="ECO:0000256" key="1">
    <source>
        <dbReference type="ARBA" id="ARBA00004123"/>
    </source>
</evidence>
<dbReference type="Proteomes" id="UP001219567">
    <property type="component" value="Chromosome 1"/>
</dbReference>
<keyword evidence="5" id="KW-0804">Transcription</keyword>
<evidence type="ECO:0000256" key="7">
    <source>
        <dbReference type="SAM" id="MobiDB-lite"/>
    </source>
</evidence>
<dbReference type="SUPFAM" id="SSF47819">
    <property type="entry name" value="HRDC-like"/>
    <property type="match status" value="1"/>
</dbReference>
<evidence type="ECO:0000256" key="5">
    <source>
        <dbReference type="ARBA" id="ARBA00023163"/>
    </source>
</evidence>
<dbReference type="Gene3D" id="1.20.1250.40">
    <property type="match status" value="1"/>
</dbReference>
<dbReference type="PANTHER" id="PTHR15561:SF0">
    <property type="entry name" value="DNA-DIRECTED RNA POLYMERASE III SUBUNIT RPC9"/>
    <property type="match status" value="1"/>
</dbReference>
<evidence type="ECO:0000313" key="10">
    <source>
        <dbReference type="Proteomes" id="UP001219567"/>
    </source>
</evidence>
<organism evidence="9 10">
    <name type="scientific">Malassezia yamatoensis</name>
    <dbReference type="NCBI Taxonomy" id="253288"/>
    <lineage>
        <taxon>Eukaryota</taxon>
        <taxon>Fungi</taxon>
        <taxon>Dikarya</taxon>
        <taxon>Basidiomycota</taxon>
        <taxon>Ustilaginomycotina</taxon>
        <taxon>Malasseziomycetes</taxon>
        <taxon>Malasseziales</taxon>
        <taxon>Malasseziaceae</taxon>
        <taxon>Malassezia</taxon>
    </lineage>
</organism>
<evidence type="ECO:0000256" key="4">
    <source>
        <dbReference type="ARBA" id="ARBA00022478"/>
    </source>
</evidence>
<feature type="region of interest" description="Disordered" evidence="7">
    <location>
        <begin position="159"/>
        <end position="212"/>
    </location>
</feature>
<dbReference type="InterPro" id="IPR010997">
    <property type="entry name" value="HRDC-like_sf"/>
</dbReference>
<evidence type="ECO:0000256" key="2">
    <source>
        <dbReference type="ARBA" id="ARBA00006898"/>
    </source>
</evidence>
<keyword evidence="4" id="KW-0240">DNA-directed RNA polymerase</keyword>
<feature type="compositionally biased region" description="Basic and acidic residues" evidence="7">
    <location>
        <begin position="194"/>
        <end position="206"/>
    </location>
</feature>
<dbReference type="GO" id="GO:0005666">
    <property type="term" value="C:RNA polymerase III complex"/>
    <property type="evidence" value="ECO:0007669"/>
    <property type="project" value="InterPro"/>
</dbReference>
<dbReference type="Pfam" id="PF03874">
    <property type="entry name" value="RNA_pol_Rpb4"/>
    <property type="match status" value="1"/>
</dbReference>
<reference evidence="9 10" key="1">
    <citation type="submission" date="2023-03" db="EMBL/GenBank/DDBJ databases">
        <title>Mating type loci evolution in Malassezia.</title>
        <authorList>
            <person name="Coelho M.A."/>
        </authorList>
    </citation>
    <scope>NUCLEOTIDE SEQUENCE [LARGE SCALE GENOMIC DNA]</scope>
    <source>
        <strain evidence="9 10">CBS 9725</strain>
    </source>
</reference>
<dbReference type="InterPro" id="IPR038846">
    <property type="entry name" value="RPC9"/>
</dbReference>
<keyword evidence="10" id="KW-1185">Reference proteome</keyword>
<comment type="subcellular location">
    <subcellularLocation>
        <location evidence="1">Nucleus</location>
    </subcellularLocation>
</comment>
<comment type="similarity">
    <text evidence="2">Belongs to the eukaryotic RPC9 RNA polymerase subunit family.</text>
</comment>
<dbReference type="GO" id="GO:0000166">
    <property type="term" value="F:nucleotide binding"/>
    <property type="evidence" value="ECO:0007669"/>
    <property type="project" value="InterPro"/>
</dbReference>
<name>A0AAJ6CFY9_9BASI</name>
<dbReference type="InterPro" id="IPR038324">
    <property type="entry name" value="Rpb4/RPC9_sf"/>
</dbReference>
<keyword evidence="6" id="KW-0539">Nucleus</keyword>
<feature type="domain" description="RNA polymerase Rpb4/RPC9 core" evidence="8">
    <location>
        <begin position="1"/>
        <end position="158"/>
    </location>
</feature>
<dbReference type="InterPro" id="IPR005574">
    <property type="entry name" value="Rpb4/RPC9"/>
</dbReference>
<gene>
    <name evidence="9" type="ORF">MYAM1_000409</name>
</gene>
<protein>
    <recommendedName>
        <fullName evidence="3">DNA-directed RNA polymerase III subunit RPC9</fullName>
    </recommendedName>
</protein>
<proteinExistence type="inferred from homology"/>